<dbReference type="InterPro" id="IPR016188">
    <property type="entry name" value="PurM-like_N"/>
</dbReference>
<sequence length="172" mass="18267">MKDLGKRKRIMQRSMRLGHCICDPKKACPCDLFKEKDVCLCAGERLEAPPGPVRLTQLVEKAGCASKIDQASLKSILKELPPIEDARVLVGVAAGDDAGVFQLDDGMALVQTVDVFSPSVDDPYTFGQVAAANSLSDVYAMGGKPICALSVIGFSIGTVPDKVMTDILRGGI</sequence>
<keyword evidence="1" id="KW-0547">Nucleotide-binding</keyword>
<dbReference type="PANTHER" id="PTHR10256:SF0">
    <property type="entry name" value="INACTIVE SELENIDE, WATER DIKINASE-LIKE PROTEIN-RELATED"/>
    <property type="match status" value="1"/>
</dbReference>
<accession>X1JQM9</accession>
<dbReference type="NCBIfam" id="TIGR00476">
    <property type="entry name" value="selD"/>
    <property type="match status" value="1"/>
</dbReference>
<feature type="non-terminal residue" evidence="4">
    <location>
        <position position="172"/>
    </location>
</feature>
<dbReference type="SUPFAM" id="SSF55326">
    <property type="entry name" value="PurM N-terminal domain-like"/>
    <property type="match status" value="1"/>
</dbReference>
<comment type="caution">
    <text evidence="4">The sequence shown here is derived from an EMBL/GenBank/DDBJ whole genome shotgun (WGS) entry which is preliminary data.</text>
</comment>
<evidence type="ECO:0000256" key="1">
    <source>
        <dbReference type="ARBA" id="ARBA00022741"/>
    </source>
</evidence>
<dbReference type="InterPro" id="IPR004536">
    <property type="entry name" value="SPS/SelD"/>
</dbReference>
<name>X1JQM9_9ZZZZ</name>
<evidence type="ECO:0000313" key="4">
    <source>
        <dbReference type="EMBL" id="GAH80574.1"/>
    </source>
</evidence>
<dbReference type="GO" id="GO:0004756">
    <property type="term" value="F:selenide, water dikinase activity"/>
    <property type="evidence" value="ECO:0007669"/>
    <property type="project" value="TreeGrafter"/>
</dbReference>
<dbReference type="InterPro" id="IPR036921">
    <property type="entry name" value="PurM-like_N_sf"/>
</dbReference>
<dbReference type="GO" id="GO:0005737">
    <property type="term" value="C:cytoplasm"/>
    <property type="evidence" value="ECO:0007669"/>
    <property type="project" value="TreeGrafter"/>
</dbReference>
<reference evidence="4" key="1">
    <citation type="journal article" date="2014" name="Front. Microbiol.">
        <title>High frequency of phylogenetically diverse reductive dehalogenase-homologous genes in deep subseafloor sedimentary metagenomes.</title>
        <authorList>
            <person name="Kawai M."/>
            <person name="Futagami T."/>
            <person name="Toyoda A."/>
            <person name="Takaki Y."/>
            <person name="Nishi S."/>
            <person name="Hori S."/>
            <person name="Arai W."/>
            <person name="Tsubouchi T."/>
            <person name="Morono Y."/>
            <person name="Uchiyama I."/>
            <person name="Ito T."/>
            <person name="Fujiyama A."/>
            <person name="Inagaki F."/>
            <person name="Takami H."/>
        </authorList>
    </citation>
    <scope>NUCLEOTIDE SEQUENCE</scope>
    <source>
        <strain evidence="4">Expedition CK06-06</strain>
    </source>
</reference>
<organism evidence="4">
    <name type="scientific">marine sediment metagenome</name>
    <dbReference type="NCBI Taxonomy" id="412755"/>
    <lineage>
        <taxon>unclassified sequences</taxon>
        <taxon>metagenomes</taxon>
        <taxon>ecological metagenomes</taxon>
    </lineage>
</organism>
<dbReference type="AlphaFoldDB" id="X1JQM9"/>
<keyword evidence="2" id="KW-0067">ATP-binding</keyword>
<protein>
    <recommendedName>
        <fullName evidence="3">PurM-like N-terminal domain-containing protein</fullName>
    </recommendedName>
</protein>
<dbReference type="EMBL" id="BARU01036754">
    <property type="protein sequence ID" value="GAH80574.1"/>
    <property type="molecule type" value="Genomic_DNA"/>
</dbReference>
<dbReference type="Pfam" id="PF00586">
    <property type="entry name" value="AIRS"/>
    <property type="match status" value="1"/>
</dbReference>
<dbReference type="Gene3D" id="3.30.1330.10">
    <property type="entry name" value="PurM-like, N-terminal domain"/>
    <property type="match status" value="1"/>
</dbReference>
<evidence type="ECO:0000256" key="2">
    <source>
        <dbReference type="ARBA" id="ARBA00022840"/>
    </source>
</evidence>
<dbReference type="GO" id="GO:0016260">
    <property type="term" value="P:selenocysteine biosynthetic process"/>
    <property type="evidence" value="ECO:0007669"/>
    <property type="project" value="TreeGrafter"/>
</dbReference>
<dbReference type="PANTHER" id="PTHR10256">
    <property type="entry name" value="SELENIDE, WATER DIKINASE"/>
    <property type="match status" value="1"/>
</dbReference>
<feature type="domain" description="PurM-like N-terminal" evidence="3">
    <location>
        <begin position="95"/>
        <end position="170"/>
    </location>
</feature>
<dbReference type="GO" id="GO:0005524">
    <property type="term" value="F:ATP binding"/>
    <property type="evidence" value="ECO:0007669"/>
    <property type="project" value="UniProtKB-KW"/>
</dbReference>
<proteinExistence type="predicted"/>
<gene>
    <name evidence="4" type="ORF">S03H2_57341</name>
</gene>
<evidence type="ECO:0000259" key="3">
    <source>
        <dbReference type="Pfam" id="PF00586"/>
    </source>
</evidence>